<keyword evidence="7" id="KW-1133">Transmembrane helix</keyword>
<feature type="active site" description="Charge relay system" evidence="5">
    <location>
        <position position="135"/>
    </location>
</feature>
<evidence type="ECO:0000256" key="5">
    <source>
        <dbReference type="PIRSR" id="PIRSR615500-1"/>
    </source>
</evidence>
<feature type="transmembrane region" description="Helical" evidence="7">
    <location>
        <begin position="7"/>
        <end position="25"/>
    </location>
</feature>
<comment type="caution">
    <text evidence="9">The sequence shown here is derived from an EMBL/GenBank/DDBJ whole genome shotgun (WGS) entry which is preliminary data.</text>
</comment>
<dbReference type="CDD" id="cd07478">
    <property type="entry name" value="Peptidases_S8_CspA-like"/>
    <property type="match status" value="1"/>
</dbReference>
<dbReference type="Gene3D" id="3.40.50.200">
    <property type="entry name" value="Peptidase S8/S53 domain"/>
    <property type="match status" value="1"/>
</dbReference>
<evidence type="ECO:0000256" key="4">
    <source>
        <dbReference type="ARBA" id="ARBA00022825"/>
    </source>
</evidence>
<dbReference type="GO" id="GO:0004252">
    <property type="term" value="F:serine-type endopeptidase activity"/>
    <property type="evidence" value="ECO:0007669"/>
    <property type="project" value="InterPro"/>
</dbReference>
<name>A0A832ZVN1_CALS0</name>
<keyword evidence="4 6" id="KW-0720">Serine protease</keyword>
<feature type="domain" description="Peptidase S8/S53" evidence="8">
    <location>
        <begin position="126"/>
        <end position="303"/>
    </location>
</feature>
<dbReference type="PRINTS" id="PR00723">
    <property type="entry name" value="SUBTILISIN"/>
</dbReference>
<accession>A0A832ZVN1</accession>
<dbReference type="InterPro" id="IPR034045">
    <property type="entry name" value="Pep_S8_CspA-like"/>
</dbReference>
<evidence type="ECO:0000256" key="3">
    <source>
        <dbReference type="ARBA" id="ARBA00022801"/>
    </source>
</evidence>
<evidence type="ECO:0000256" key="7">
    <source>
        <dbReference type="SAM" id="Phobius"/>
    </source>
</evidence>
<comment type="similarity">
    <text evidence="1 6">Belongs to the peptidase S8 family.</text>
</comment>
<organism evidence="9 10">
    <name type="scientific">Caldiarchaeum subterraneum</name>
    <dbReference type="NCBI Taxonomy" id="311458"/>
    <lineage>
        <taxon>Archaea</taxon>
        <taxon>Nitrososphaerota</taxon>
        <taxon>Candidatus Caldarchaeales</taxon>
        <taxon>Candidatus Caldarchaeaceae</taxon>
        <taxon>Candidatus Caldarchaeum</taxon>
    </lineage>
</organism>
<dbReference type="Proteomes" id="UP000608579">
    <property type="component" value="Unassembled WGS sequence"/>
</dbReference>
<dbReference type="EMBL" id="DQVM01000027">
    <property type="protein sequence ID" value="HIQ29182.1"/>
    <property type="molecule type" value="Genomic_DNA"/>
</dbReference>
<dbReference type="Pfam" id="PF00082">
    <property type="entry name" value="Peptidase_S8"/>
    <property type="match status" value="2"/>
</dbReference>
<evidence type="ECO:0000259" key="8">
    <source>
        <dbReference type="Pfam" id="PF00082"/>
    </source>
</evidence>
<gene>
    <name evidence="9" type="ORF">EYH45_01310</name>
</gene>
<keyword evidence="2 6" id="KW-0645">Protease</keyword>
<dbReference type="InterPro" id="IPR050131">
    <property type="entry name" value="Peptidase_S8_subtilisin-like"/>
</dbReference>
<reference evidence="9" key="1">
    <citation type="journal article" date="2020" name="ISME J.">
        <title>Gammaproteobacteria mediating utilization of methyl-, sulfur- and petroleum organic compounds in deep ocean hydrothermal plumes.</title>
        <authorList>
            <person name="Zhou Z."/>
            <person name="Liu Y."/>
            <person name="Pan J."/>
            <person name="Cron B.R."/>
            <person name="Toner B.M."/>
            <person name="Anantharaman K."/>
            <person name="Breier J.A."/>
            <person name="Dick G.J."/>
            <person name="Li M."/>
        </authorList>
    </citation>
    <scope>NUCLEOTIDE SEQUENCE</scope>
    <source>
        <strain evidence="9">SZUA-1515</strain>
    </source>
</reference>
<dbReference type="InterPro" id="IPR036852">
    <property type="entry name" value="Peptidase_S8/S53_dom_sf"/>
</dbReference>
<keyword evidence="7" id="KW-0812">Transmembrane</keyword>
<dbReference type="PROSITE" id="PS00138">
    <property type="entry name" value="SUBTILASE_SER"/>
    <property type="match status" value="1"/>
</dbReference>
<dbReference type="InterPro" id="IPR015500">
    <property type="entry name" value="Peptidase_S8_subtilisin-rel"/>
</dbReference>
<dbReference type="PANTHER" id="PTHR43806:SF11">
    <property type="entry name" value="CEREVISIN-RELATED"/>
    <property type="match status" value="1"/>
</dbReference>
<dbReference type="InterPro" id="IPR000209">
    <property type="entry name" value="Peptidase_S8/S53_dom"/>
</dbReference>
<evidence type="ECO:0000256" key="1">
    <source>
        <dbReference type="ARBA" id="ARBA00011073"/>
    </source>
</evidence>
<proteinExistence type="inferred from homology"/>
<keyword evidence="7" id="KW-0472">Membrane</keyword>
<protein>
    <recommendedName>
        <fullName evidence="8">Peptidase S8/S53 domain-containing protein</fullName>
    </recommendedName>
</protein>
<feature type="transmembrane region" description="Helical" evidence="7">
    <location>
        <begin position="753"/>
        <end position="773"/>
    </location>
</feature>
<evidence type="ECO:0000313" key="10">
    <source>
        <dbReference type="Proteomes" id="UP000608579"/>
    </source>
</evidence>
<feature type="active site" description="Charge relay system" evidence="5">
    <location>
        <position position="535"/>
    </location>
</feature>
<dbReference type="InterPro" id="IPR023827">
    <property type="entry name" value="Peptidase_S8_Asp-AS"/>
</dbReference>
<feature type="active site" description="Charge relay system" evidence="5">
    <location>
        <position position="194"/>
    </location>
</feature>
<dbReference type="GO" id="GO:0006508">
    <property type="term" value="P:proteolysis"/>
    <property type="evidence" value="ECO:0007669"/>
    <property type="project" value="UniProtKB-KW"/>
</dbReference>
<dbReference type="PROSITE" id="PS51892">
    <property type="entry name" value="SUBTILASE"/>
    <property type="match status" value="1"/>
</dbReference>
<evidence type="ECO:0000256" key="2">
    <source>
        <dbReference type="ARBA" id="ARBA00022670"/>
    </source>
</evidence>
<dbReference type="PANTHER" id="PTHR43806">
    <property type="entry name" value="PEPTIDASE S8"/>
    <property type="match status" value="1"/>
</dbReference>
<evidence type="ECO:0000313" key="9">
    <source>
        <dbReference type="EMBL" id="HIQ29182.1"/>
    </source>
</evidence>
<dbReference type="InterPro" id="IPR023828">
    <property type="entry name" value="Peptidase_S8_Ser-AS"/>
</dbReference>
<keyword evidence="3 6" id="KW-0378">Hydrolase</keyword>
<sequence length="794" mass="88299">MRGGDVKIVSIIVVITVILLPFLTIHPTYPLHGSNPQHGNRYIVNIAEEDVDLALEELAGVGSVTSAIGEVVVVEADNREELEALPYVKSVRESRRFSVRLARSTVEIQSEYMNRLTSFNVNGVDGKGVIIGFIDTGIDYRHPDFYFPNGTSKILYIWDHTVDGNPPEGFDYGYECSREEIQRGTCPSTDTNGHGTHVAAIAASSGQAPGGYKGVAPAALIIFVKTGRPVCEDRSWAFDEAEILDGVYYIVEKAEEMGLPVVINLSLGTDIGGHDGNSALEKALDYLVEQGKAIIVAAAGNSASDERHIMGRLDAGETEISWVIPPRTTIFSIALSIPIDNNVNELKLIPPDGEEITIPRKVYAGASKKFNFSVDLYTFNARDVWILDFNISNSWFWQDSLWKLKIYANNTSNQYFHAWIESNTCSFVFERFQPGDGYVISDDYTVSIPASARYVIAVGAYVSRSKWVNYAGEEISIGKTVGEIESFSSRGPTLDGRVKPDITAPGSVIIAAKPLNIPLGPYDVSEYYTPRRGTSMASPHVAGVVALILQLEPNISYEEVVDILRKTAREDRFTGEIPEEGSPVWGWGKLNAKIGDVVRLYIKKHKNASGLIILNNNSIISLDKLGNEINIFTLKNRATNITIVLNNTFKEDVRYYSTPEKLTLQPGDIEYIEIKAQYRVRIYDPDNRLLKQLWVSENATINVEQLLNINDAKNFFVQHRIGGLVKFNEQLIKGKEIEITGPTDIKVILLDDYTNLFITFITLASLMVTAYIIHLRRKYTFIRNTNGDNAEDGR</sequence>
<dbReference type="SUPFAM" id="SSF52743">
    <property type="entry name" value="Subtilisin-like"/>
    <property type="match status" value="1"/>
</dbReference>
<dbReference type="Gene3D" id="2.60.120.1290">
    <property type="match status" value="1"/>
</dbReference>
<evidence type="ECO:0000256" key="6">
    <source>
        <dbReference type="RuleBase" id="RU003355"/>
    </source>
</evidence>
<dbReference type="AlphaFoldDB" id="A0A832ZVN1"/>
<dbReference type="PROSITE" id="PS00136">
    <property type="entry name" value="SUBTILASE_ASP"/>
    <property type="match status" value="1"/>
</dbReference>
<feature type="domain" description="Peptidase S8/S53" evidence="8">
    <location>
        <begin position="440"/>
        <end position="569"/>
    </location>
</feature>